<keyword evidence="11" id="KW-1185">Reference proteome</keyword>
<dbReference type="GO" id="GO:0047388">
    <property type="term" value="F:[glutamine synthetase]-adenylyl-L-tyrosine phosphorylase activity"/>
    <property type="evidence" value="ECO:0007669"/>
    <property type="project" value="UniProtKB-EC"/>
</dbReference>
<dbReference type="PANTHER" id="PTHR30621">
    <property type="entry name" value="GLUTAMINE SYNTHETASE ADENYLYLTRANSFERASE"/>
    <property type="match status" value="1"/>
</dbReference>
<dbReference type="AlphaFoldDB" id="A0A212R5F5"/>
<keyword evidence="6 7" id="KW-0511">Multifunctional enzyme</keyword>
<dbReference type="GO" id="GO:0005524">
    <property type="term" value="F:ATP binding"/>
    <property type="evidence" value="ECO:0007669"/>
    <property type="project" value="UniProtKB-UniRule"/>
</dbReference>
<dbReference type="InterPro" id="IPR023057">
    <property type="entry name" value="GlnE"/>
</dbReference>
<sequence length="984" mass="108987">MAKTDMTLATNLSLPLSSTDEIVSRARQRWLRLTDHSPDQGLAEFLKTEQAKGETSQLLDGIFAGSPFLTDCLMAEPGILRSVVEDGAEHTIEQLLAETDALATDDRTRLMRRLREIRRKVALAVALADLSGAWSLEQVTTTLSRFADAAVERALAALVGEGIRRGELDLDPASPLAESGLIVLAMGKHGAFELNYSSDIDLILLFDAKIPYRGVEGPMACVVKLARGLQYILEHKTPAGYVFRTDLRLRPHLPGHPLAISTEDAELYYERHGQNWERAAFIKARQIAGDRSAGAAFLAVMERFVWRRHLDFAAIRDIHSIKRQINAHRGFATIRIEGHDIKVGRGGIREIEFFVQTQQLIVGGRDPMLRSCGTLPALHALSAARWVDQEAATELDACYRFLRATEHRLQMVSDRQTQTLPANEADFKRFSRFAGAAPETFSNLLRSCLETVERHYAALFEREPDLGAGHALVFTGMDDAADTLATLRNMGFRDPAAISGRIRAWHHGHIRATRSTRARELLTELLPTILNSLSRQHDIDAAFVLFDEFVSSLPAGIQLFSLFRAHPSLLQLVTDLIGAAPRLARHLARNNDLFEALLRPDFFDPLPPADALRAELRSLMRDAYELEEVLDLCRLWAHGRQFQASLQVFLGLSAFEEAALTLTTIAETIIAAMIPPAQRWLEAQHGSLPGGRFVVLGLGKLGSAELTTGSDLDLIFIYDHDDQARSDGPRSLTAREWYARLSQRLISALTARTGEGRLFDIDTRLRPSGTMGPVACSFVSFGRYHEETAETWEQQALTRARPIAGDPGLGEQIICVIDTVILRQRDLNALAQAVRAMRMRVFKQHGSDRPWAVKHVRGGLVELEFLAQYLQLGFAAKYPSLRRTATAAVFDAAATVGILTVEESAGLIESLRLQQTLQTVLRLSLADSFDAEQSPPAMKEALLRAAAGVSGRSIATSDFVGLERRLCNLQQTARSSFDRFCPPD</sequence>
<feature type="region of interest" description="Adenylyl removase" evidence="7">
    <location>
        <begin position="1"/>
        <end position="464"/>
    </location>
</feature>
<dbReference type="GO" id="GO:0008882">
    <property type="term" value="F:[glutamate-ammonia-ligase] adenylyltransferase activity"/>
    <property type="evidence" value="ECO:0007669"/>
    <property type="project" value="UniProtKB-UniRule"/>
</dbReference>
<dbReference type="EMBL" id="FYEH01000005">
    <property type="protein sequence ID" value="SNB67273.1"/>
    <property type="molecule type" value="Genomic_DNA"/>
</dbReference>
<evidence type="ECO:0000256" key="1">
    <source>
        <dbReference type="ARBA" id="ARBA00022679"/>
    </source>
</evidence>
<reference evidence="10 11" key="1">
    <citation type="submission" date="2017-06" db="EMBL/GenBank/DDBJ databases">
        <authorList>
            <person name="Kim H.J."/>
            <person name="Triplett B.A."/>
        </authorList>
    </citation>
    <scope>NUCLEOTIDE SEQUENCE [LARGE SCALE GENOMIC DNA]</scope>
    <source>
        <strain evidence="10 11">B29T1</strain>
    </source>
</reference>
<dbReference type="OrthoDB" id="9759366at2"/>
<organism evidence="10 11">
    <name type="scientific">Arboricoccus pini</name>
    <dbReference type="NCBI Taxonomy" id="1963835"/>
    <lineage>
        <taxon>Bacteria</taxon>
        <taxon>Pseudomonadati</taxon>
        <taxon>Pseudomonadota</taxon>
        <taxon>Alphaproteobacteria</taxon>
        <taxon>Geminicoccales</taxon>
        <taxon>Geminicoccaceae</taxon>
        <taxon>Arboricoccus</taxon>
    </lineage>
</organism>
<accession>A0A212R5F5</accession>
<keyword evidence="1 7" id="KW-0808">Transferase</keyword>
<dbReference type="GO" id="GO:0005829">
    <property type="term" value="C:cytosol"/>
    <property type="evidence" value="ECO:0007669"/>
    <property type="project" value="TreeGrafter"/>
</dbReference>
<dbReference type="GO" id="GO:0000820">
    <property type="term" value="P:regulation of glutamine family amino acid metabolic process"/>
    <property type="evidence" value="ECO:0007669"/>
    <property type="project" value="UniProtKB-UniRule"/>
</dbReference>
<evidence type="ECO:0000256" key="6">
    <source>
        <dbReference type="ARBA" id="ARBA00023268"/>
    </source>
</evidence>
<evidence type="ECO:0000256" key="3">
    <source>
        <dbReference type="ARBA" id="ARBA00022741"/>
    </source>
</evidence>
<name>A0A212R5F5_9PROT</name>
<keyword evidence="4 7" id="KW-0067">ATP-binding</keyword>
<comment type="similarity">
    <text evidence="7">Belongs to the GlnE family.</text>
</comment>
<dbReference type="HAMAP" id="MF_00802">
    <property type="entry name" value="GlnE"/>
    <property type="match status" value="1"/>
</dbReference>
<dbReference type="Pfam" id="PF08335">
    <property type="entry name" value="GlnD_UR_UTase"/>
    <property type="match status" value="1"/>
</dbReference>
<dbReference type="Pfam" id="PF03710">
    <property type="entry name" value="GlnE"/>
    <property type="match status" value="2"/>
</dbReference>
<dbReference type="SUPFAM" id="SSF81301">
    <property type="entry name" value="Nucleotidyltransferase"/>
    <property type="match status" value="2"/>
</dbReference>
<comment type="cofactor">
    <cofactor evidence="7">
        <name>Mg(2+)</name>
        <dbReference type="ChEBI" id="CHEBI:18420"/>
    </cofactor>
</comment>
<comment type="function">
    <text evidence="7">Involved in the regulation of glutamine synthetase GlnA, a key enzyme in the process to assimilate ammonia. When cellular nitrogen levels are high, the C-terminal adenylyl transferase (AT) inactivates GlnA by covalent transfer of an adenylyl group from ATP to specific tyrosine residue of GlnA, thus reducing its activity. Conversely, when nitrogen levels are low, the N-terminal adenylyl removase (AR) activates GlnA by removing the adenylyl group by phosphorolysis, increasing its activity. The regulatory region of GlnE binds the signal transduction protein PII (GlnB) which indicates the nitrogen status of the cell.</text>
</comment>
<dbReference type="SUPFAM" id="SSF81593">
    <property type="entry name" value="Nucleotidyltransferase substrate binding subunit/domain"/>
    <property type="match status" value="2"/>
</dbReference>
<evidence type="ECO:0000313" key="11">
    <source>
        <dbReference type="Proteomes" id="UP000197065"/>
    </source>
</evidence>
<feature type="domain" description="PII-uridylyltransferase/Glutamine-synthetase adenylyltransferase" evidence="9">
    <location>
        <begin position="321"/>
        <end position="460"/>
    </location>
</feature>
<dbReference type="EC" id="2.7.7.42" evidence="7"/>
<evidence type="ECO:0000256" key="4">
    <source>
        <dbReference type="ARBA" id="ARBA00022840"/>
    </source>
</evidence>
<proteinExistence type="inferred from homology"/>
<evidence type="ECO:0000313" key="10">
    <source>
        <dbReference type="EMBL" id="SNB67273.1"/>
    </source>
</evidence>
<evidence type="ECO:0000256" key="5">
    <source>
        <dbReference type="ARBA" id="ARBA00022842"/>
    </source>
</evidence>
<dbReference type="Proteomes" id="UP000197065">
    <property type="component" value="Unassembled WGS sequence"/>
</dbReference>
<protein>
    <recommendedName>
        <fullName evidence="7">Bifunctional glutamine synthetase adenylyltransferase/adenylyl-removing enzyme</fullName>
    </recommendedName>
    <alternativeName>
        <fullName evidence="7">ATP:glutamine synthetase adenylyltransferase</fullName>
    </alternativeName>
    <alternativeName>
        <fullName evidence="7">ATase</fullName>
    </alternativeName>
    <domain>
        <recommendedName>
            <fullName evidence="7">Glutamine synthetase adenylyl-L-tyrosine phosphorylase</fullName>
            <ecNumber evidence="7">2.7.7.89</ecNumber>
        </recommendedName>
        <alternativeName>
            <fullName evidence="7">Adenylyl removase</fullName>
            <shortName evidence="7">AR</shortName>
            <shortName evidence="7">AT-N</shortName>
        </alternativeName>
    </domain>
    <domain>
        <recommendedName>
            <fullName evidence="7">Glutamine synthetase adenylyl transferase</fullName>
            <ecNumber evidence="7">2.7.7.42</ecNumber>
        </recommendedName>
        <alternativeName>
            <fullName evidence="7">Adenylyl transferase</fullName>
            <shortName evidence="7">AT</shortName>
            <shortName evidence="7">AT-C</shortName>
        </alternativeName>
    </domain>
</protein>
<dbReference type="PANTHER" id="PTHR30621:SF0">
    <property type="entry name" value="BIFUNCTIONAL GLUTAMINE SYNTHETASE ADENYLYLTRANSFERASE_ADENYLYL-REMOVING ENZYME"/>
    <property type="match status" value="1"/>
</dbReference>
<dbReference type="InterPro" id="IPR043519">
    <property type="entry name" value="NT_sf"/>
</dbReference>
<dbReference type="Gene3D" id="1.20.120.330">
    <property type="entry name" value="Nucleotidyltransferases domain 2"/>
    <property type="match status" value="2"/>
</dbReference>
<dbReference type="GO" id="GO:0000287">
    <property type="term" value="F:magnesium ion binding"/>
    <property type="evidence" value="ECO:0007669"/>
    <property type="project" value="UniProtKB-UniRule"/>
</dbReference>
<keyword evidence="10" id="KW-0436">Ligase</keyword>
<dbReference type="Gene3D" id="1.20.120.1510">
    <property type="match status" value="1"/>
</dbReference>
<dbReference type="InterPro" id="IPR013546">
    <property type="entry name" value="PII_UdlTrfase/GS_AdlTrfase"/>
</dbReference>
<dbReference type="NCBIfam" id="NF010706">
    <property type="entry name" value="PRK14108.1"/>
    <property type="match status" value="1"/>
</dbReference>
<keyword evidence="3 7" id="KW-0547">Nucleotide-binding</keyword>
<dbReference type="NCBIfam" id="NF008292">
    <property type="entry name" value="PRK11072.1"/>
    <property type="match status" value="1"/>
</dbReference>
<comment type="catalytic activity">
    <reaction evidence="7">
        <text>[glutamine synthetase]-O(4)-(5'-adenylyl)-L-tyrosine + phosphate = [glutamine synthetase]-L-tyrosine + ADP</text>
        <dbReference type="Rhea" id="RHEA:43716"/>
        <dbReference type="Rhea" id="RHEA-COMP:10660"/>
        <dbReference type="Rhea" id="RHEA-COMP:10661"/>
        <dbReference type="ChEBI" id="CHEBI:43474"/>
        <dbReference type="ChEBI" id="CHEBI:46858"/>
        <dbReference type="ChEBI" id="CHEBI:83624"/>
        <dbReference type="ChEBI" id="CHEBI:456216"/>
        <dbReference type="EC" id="2.7.7.89"/>
    </reaction>
</comment>
<evidence type="ECO:0000259" key="9">
    <source>
        <dbReference type="Pfam" id="PF08335"/>
    </source>
</evidence>
<feature type="domain" description="Glutamate-ammonia ligase adenylyltransferase repeated" evidence="8">
    <location>
        <begin position="59"/>
        <end position="299"/>
    </location>
</feature>
<evidence type="ECO:0000256" key="2">
    <source>
        <dbReference type="ARBA" id="ARBA00022695"/>
    </source>
</evidence>
<dbReference type="InterPro" id="IPR005190">
    <property type="entry name" value="GlnE_rpt_dom"/>
</dbReference>
<evidence type="ECO:0000256" key="7">
    <source>
        <dbReference type="HAMAP-Rule" id="MF_00802"/>
    </source>
</evidence>
<dbReference type="Gene3D" id="3.30.460.10">
    <property type="entry name" value="Beta Polymerase, domain 2"/>
    <property type="match status" value="2"/>
</dbReference>
<dbReference type="GO" id="GO:0016874">
    <property type="term" value="F:ligase activity"/>
    <property type="evidence" value="ECO:0007669"/>
    <property type="project" value="UniProtKB-KW"/>
</dbReference>
<keyword evidence="5 7" id="KW-0460">Magnesium</keyword>
<dbReference type="CDD" id="cd05401">
    <property type="entry name" value="NT_GlnE_GlnD_like"/>
    <property type="match status" value="2"/>
</dbReference>
<evidence type="ECO:0000259" key="8">
    <source>
        <dbReference type="Pfam" id="PF03710"/>
    </source>
</evidence>
<dbReference type="EC" id="2.7.7.89" evidence="7"/>
<feature type="region of interest" description="Adenylyl transferase" evidence="7">
    <location>
        <begin position="467"/>
        <end position="984"/>
    </location>
</feature>
<keyword evidence="2 7" id="KW-0548">Nucleotidyltransferase</keyword>
<gene>
    <name evidence="7" type="primary">glnE</name>
    <name evidence="10" type="ORF">SAMN07250955_105295</name>
</gene>
<feature type="domain" description="Glutamate-ammonia ligase adenylyltransferase repeated" evidence="8">
    <location>
        <begin position="572"/>
        <end position="812"/>
    </location>
</feature>
<comment type="catalytic activity">
    <reaction evidence="7">
        <text>[glutamine synthetase]-L-tyrosine + ATP = [glutamine synthetase]-O(4)-(5'-adenylyl)-L-tyrosine + diphosphate</text>
        <dbReference type="Rhea" id="RHEA:18589"/>
        <dbReference type="Rhea" id="RHEA-COMP:10660"/>
        <dbReference type="Rhea" id="RHEA-COMP:10661"/>
        <dbReference type="ChEBI" id="CHEBI:30616"/>
        <dbReference type="ChEBI" id="CHEBI:33019"/>
        <dbReference type="ChEBI" id="CHEBI:46858"/>
        <dbReference type="ChEBI" id="CHEBI:83624"/>
        <dbReference type="EC" id="2.7.7.42"/>
    </reaction>
</comment>